<accession>A0A0L0EWJ8</accession>
<keyword evidence="1" id="KW-0472">Membrane</keyword>
<feature type="chain" id="PRO_5005538443" evidence="2">
    <location>
        <begin position="21"/>
        <end position="543"/>
    </location>
</feature>
<protein>
    <submittedName>
        <fullName evidence="3">Protein BatD</fullName>
    </submittedName>
</protein>
<dbReference type="Pfam" id="PF13584">
    <property type="entry name" value="BatD"/>
    <property type="match status" value="3"/>
</dbReference>
<evidence type="ECO:0000313" key="3">
    <source>
        <dbReference type="EMBL" id="KNC68779.1"/>
    </source>
</evidence>
<reference evidence="4" key="1">
    <citation type="submission" date="2015-07" db="EMBL/GenBank/DDBJ databases">
        <title>Draft genome sequence of a Pseudoalteromonas rubra strain, OCN096, isolated from Kaneohe Bay, Oahu, Hawaii.</title>
        <authorList>
            <person name="Beurmann S."/>
            <person name="Ushijima B."/>
            <person name="Belcaid M."/>
            <person name="Callahan S.M."/>
            <person name="Aeby G.S."/>
        </authorList>
    </citation>
    <scope>NUCLEOTIDE SEQUENCE [LARGE SCALE GENOMIC DNA]</scope>
    <source>
        <strain evidence="4">OCN096</strain>
    </source>
</reference>
<evidence type="ECO:0000256" key="1">
    <source>
        <dbReference type="SAM" id="Phobius"/>
    </source>
</evidence>
<dbReference type="EMBL" id="LFZX01000010">
    <property type="protein sequence ID" value="KNC68779.1"/>
    <property type="molecule type" value="Genomic_DNA"/>
</dbReference>
<dbReference type="PATRIC" id="fig|43658.6.peg.876"/>
<feature type="signal peptide" evidence="2">
    <location>
        <begin position="1"/>
        <end position="20"/>
    </location>
</feature>
<feature type="transmembrane region" description="Helical" evidence="1">
    <location>
        <begin position="407"/>
        <end position="429"/>
    </location>
</feature>
<keyword evidence="2" id="KW-0732">Signal</keyword>
<sequence length="543" mass="60437">MVTRLLGSVILLITMMPVWAVDQLSASVDKNPVLVGEYFTLTIEANGKVSGQIPDTSALSGQFVTSPISTSSRTSIINGSMSSTTSWQMQLLSRKAGEFTIPSFEVAGQQSRPIKLKVLAREQDGEAQQNLFIKTTLKPDTLHVQQAALYTVKLYIGQDLLDGQLSAPQMQDAQIAQLGKQSEDYEIVNGRRYMVVTREYLVQPQKSGTFTLEPPIFNGQIREGYRRLAVSAMGDNIEVEVKPIPDTYSGTWLPSELVNLSEEWQPSDQAVVVGTPITRTLTLTALGVTKEQLPDIEVPDVDGFRTYPDETDRKQMTRDGRVISQLIASYALLPQTPGTYTLPEIKVPWFNTVINKVQYATLPSRTLEVKADPNQVSVAPAPFIEVPRQTDTDSKPQVVVQNAEKTWLDWALLASGYLLWLVTLVIWFLTRQSKPVKGKAPEQTPVTPDETQAMQQIKHAVKAADLAACYQGLKALAHAQGHVQLHTWRHQLSQELQNEIAKLQGALYSAKQENVDLVLLYRLLAAQHKQIKNSKKQHLEPLY</sequence>
<gene>
    <name evidence="3" type="ORF">AC626_02565</name>
</gene>
<name>A0A0L0EWJ8_9GAMM</name>
<comment type="caution">
    <text evidence="3">The sequence shown here is derived from an EMBL/GenBank/DDBJ whole genome shotgun (WGS) entry which is preliminary data.</text>
</comment>
<keyword evidence="1" id="KW-0812">Transmembrane</keyword>
<evidence type="ECO:0000256" key="2">
    <source>
        <dbReference type="SAM" id="SignalP"/>
    </source>
</evidence>
<dbReference type="AlphaFoldDB" id="A0A0L0EWJ8"/>
<dbReference type="PANTHER" id="PTHR40940">
    <property type="entry name" value="PROTEIN BATD-RELATED"/>
    <property type="match status" value="1"/>
</dbReference>
<dbReference type="Proteomes" id="UP000036850">
    <property type="component" value="Unassembled WGS sequence"/>
</dbReference>
<dbReference type="OrthoDB" id="5293418at2"/>
<dbReference type="InterPro" id="IPR025738">
    <property type="entry name" value="BatD"/>
</dbReference>
<organism evidence="3 4">
    <name type="scientific">Pseudoalteromonas rubra</name>
    <dbReference type="NCBI Taxonomy" id="43658"/>
    <lineage>
        <taxon>Bacteria</taxon>
        <taxon>Pseudomonadati</taxon>
        <taxon>Pseudomonadota</taxon>
        <taxon>Gammaproteobacteria</taxon>
        <taxon>Alteromonadales</taxon>
        <taxon>Pseudoalteromonadaceae</taxon>
        <taxon>Pseudoalteromonas</taxon>
    </lineage>
</organism>
<dbReference type="PANTHER" id="PTHR40940:SF1">
    <property type="entry name" value="PROTEIN BATD"/>
    <property type="match status" value="1"/>
</dbReference>
<keyword evidence="1" id="KW-1133">Transmembrane helix</keyword>
<proteinExistence type="predicted"/>
<evidence type="ECO:0000313" key="4">
    <source>
        <dbReference type="Proteomes" id="UP000036850"/>
    </source>
</evidence>